<evidence type="ECO:0000313" key="10">
    <source>
        <dbReference type="Proteomes" id="UP000515871"/>
    </source>
</evidence>
<evidence type="ECO:0000256" key="6">
    <source>
        <dbReference type="ARBA" id="ARBA00022840"/>
    </source>
</evidence>
<dbReference type="Pfam" id="PF00005">
    <property type="entry name" value="ABC_tran"/>
    <property type="match status" value="1"/>
</dbReference>
<comment type="similarity">
    <text evidence="2">Belongs to the ABC transporter superfamily.</text>
</comment>
<dbReference type="EMBL" id="CP060587">
    <property type="protein sequence ID" value="QNL94327.1"/>
    <property type="molecule type" value="Genomic_DNA"/>
</dbReference>
<keyword evidence="5" id="KW-0547">Nucleotide-binding</keyword>
<keyword evidence="6 9" id="KW-0067">ATP-binding</keyword>
<protein>
    <submittedName>
        <fullName evidence="9">ABC transporter ATP-binding protein</fullName>
    </submittedName>
</protein>
<keyword evidence="4" id="KW-1003">Cell membrane</keyword>
<dbReference type="InterPro" id="IPR027417">
    <property type="entry name" value="P-loop_NTPase"/>
</dbReference>
<organism evidence="9 10">
    <name type="scientific">Aeromicrobium senzhongii</name>
    <dbReference type="NCBI Taxonomy" id="2663859"/>
    <lineage>
        <taxon>Bacteria</taxon>
        <taxon>Bacillati</taxon>
        <taxon>Actinomycetota</taxon>
        <taxon>Actinomycetes</taxon>
        <taxon>Propionibacteriales</taxon>
        <taxon>Nocardioidaceae</taxon>
        <taxon>Aeromicrobium</taxon>
    </lineage>
</organism>
<dbReference type="CDD" id="cd03257">
    <property type="entry name" value="ABC_NikE_OppD_transporters"/>
    <property type="match status" value="1"/>
</dbReference>
<reference evidence="9 10" key="1">
    <citation type="submission" date="2020-08" db="EMBL/GenBank/DDBJ databases">
        <title>Novel species in genus Aeromicrobium.</title>
        <authorList>
            <person name="Zhang G."/>
        </authorList>
    </citation>
    <scope>NUCLEOTIDE SEQUENCE [LARGE SCALE GENOMIC DNA]</scope>
    <source>
        <strain evidence="10">zg-629</strain>
    </source>
</reference>
<evidence type="ECO:0000256" key="2">
    <source>
        <dbReference type="ARBA" id="ARBA00005417"/>
    </source>
</evidence>
<keyword evidence="3" id="KW-0813">Transport</keyword>
<dbReference type="PANTHER" id="PTHR43297:SF2">
    <property type="entry name" value="DIPEPTIDE TRANSPORT ATP-BINDING PROTEIN DPPD"/>
    <property type="match status" value="1"/>
</dbReference>
<dbReference type="PROSITE" id="PS50893">
    <property type="entry name" value="ABC_TRANSPORTER_2"/>
    <property type="match status" value="1"/>
</dbReference>
<proteinExistence type="inferred from homology"/>
<gene>
    <name evidence="9" type="ORF">H9L21_14800</name>
</gene>
<keyword evidence="10" id="KW-1185">Reference proteome</keyword>
<dbReference type="InterPro" id="IPR050388">
    <property type="entry name" value="ABC_Ni/Peptide_Import"/>
</dbReference>
<evidence type="ECO:0000256" key="5">
    <source>
        <dbReference type="ARBA" id="ARBA00022741"/>
    </source>
</evidence>
<dbReference type="SMART" id="SM00382">
    <property type="entry name" value="AAA"/>
    <property type="match status" value="1"/>
</dbReference>
<name>A0ABX6SSU5_9ACTN</name>
<dbReference type="Proteomes" id="UP000515871">
    <property type="component" value="Chromosome"/>
</dbReference>
<dbReference type="InterPro" id="IPR017871">
    <property type="entry name" value="ABC_transporter-like_CS"/>
</dbReference>
<dbReference type="Gene3D" id="3.40.50.300">
    <property type="entry name" value="P-loop containing nucleotide triphosphate hydrolases"/>
    <property type="match status" value="1"/>
</dbReference>
<evidence type="ECO:0000256" key="3">
    <source>
        <dbReference type="ARBA" id="ARBA00022448"/>
    </source>
</evidence>
<dbReference type="GO" id="GO:0005524">
    <property type="term" value="F:ATP binding"/>
    <property type="evidence" value="ECO:0007669"/>
    <property type="project" value="UniProtKB-KW"/>
</dbReference>
<feature type="domain" description="ABC transporter" evidence="8">
    <location>
        <begin position="9"/>
        <end position="258"/>
    </location>
</feature>
<dbReference type="InterPro" id="IPR013563">
    <property type="entry name" value="Oligopep_ABC_C"/>
</dbReference>
<dbReference type="PANTHER" id="PTHR43297">
    <property type="entry name" value="OLIGOPEPTIDE TRANSPORT ATP-BINDING PROTEIN APPD"/>
    <property type="match status" value="1"/>
</dbReference>
<dbReference type="PROSITE" id="PS00211">
    <property type="entry name" value="ABC_TRANSPORTER_1"/>
    <property type="match status" value="1"/>
</dbReference>
<sequence>MTTAQGRLVEVDDLHVEFRTGGRTVEAISGVSLEIHAGETVAVVGESGSGKSVTALAMLGLLGNGRISGGKVTWDGEEITHATRQQLRRIRGNDISIVFQDPMTALDPLFTIGSQLREAIQVHQRLSRKQARARAVELLSQVGIPDPESKVDAYPHQLSGGQRQRVMIAGALACSPRLLIADEPTTALDVTVEAQVLRLIRDLQRETGVALMLITHDMGVVAEMADRVVVFYAGEVVETGTAEQILSDPRHPYTQALLRAIPRPDTPRDEPMPAIPGVVPALDVMPQGCRFASRCPLSDGDRCLEPQPLLDLDGRHARCWRAGTGTAEAVQLAGAVG</sequence>
<keyword evidence="7" id="KW-0472">Membrane</keyword>
<evidence type="ECO:0000259" key="8">
    <source>
        <dbReference type="PROSITE" id="PS50893"/>
    </source>
</evidence>
<evidence type="ECO:0000256" key="7">
    <source>
        <dbReference type="ARBA" id="ARBA00023136"/>
    </source>
</evidence>
<dbReference type="RefSeq" id="WP_154597361.1">
    <property type="nucleotide sequence ID" value="NZ_CP060587.1"/>
</dbReference>
<comment type="subcellular location">
    <subcellularLocation>
        <location evidence="1">Cell membrane</location>
        <topology evidence="1">Peripheral membrane protein</topology>
    </subcellularLocation>
</comment>
<dbReference type="NCBIfam" id="TIGR01727">
    <property type="entry name" value="oligo_HPY"/>
    <property type="match status" value="1"/>
</dbReference>
<evidence type="ECO:0000256" key="1">
    <source>
        <dbReference type="ARBA" id="ARBA00004202"/>
    </source>
</evidence>
<evidence type="ECO:0000256" key="4">
    <source>
        <dbReference type="ARBA" id="ARBA00022475"/>
    </source>
</evidence>
<dbReference type="SUPFAM" id="SSF52540">
    <property type="entry name" value="P-loop containing nucleoside triphosphate hydrolases"/>
    <property type="match status" value="1"/>
</dbReference>
<dbReference type="InterPro" id="IPR003439">
    <property type="entry name" value="ABC_transporter-like_ATP-bd"/>
</dbReference>
<evidence type="ECO:0000313" key="9">
    <source>
        <dbReference type="EMBL" id="QNL94327.1"/>
    </source>
</evidence>
<dbReference type="Pfam" id="PF08352">
    <property type="entry name" value="oligo_HPY"/>
    <property type="match status" value="1"/>
</dbReference>
<dbReference type="InterPro" id="IPR003593">
    <property type="entry name" value="AAA+_ATPase"/>
</dbReference>
<accession>A0ABX6SSU5</accession>